<evidence type="ECO:0000313" key="1">
    <source>
        <dbReference type="EMBL" id="KKL28283.1"/>
    </source>
</evidence>
<gene>
    <name evidence="1" type="ORF">LCGC14_2376710</name>
</gene>
<sequence>MLDGIKLGATQEEQVAYSIFYRLLLAAQNRGIKKPTTIYLNYDEELQSFIMWYALIQGFHIKYISGISYAD</sequence>
<accession>A0A0F9EWT9</accession>
<comment type="caution">
    <text evidence="1">The sequence shown here is derived from an EMBL/GenBank/DDBJ whole genome shotgun (WGS) entry which is preliminary data.</text>
</comment>
<dbReference type="AlphaFoldDB" id="A0A0F9EWT9"/>
<organism evidence="1">
    <name type="scientific">marine sediment metagenome</name>
    <dbReference type="NCBI Taxonomy" id="412755"/>
    <lineage>
        <taxon>unclassified sequences</taxon>
        <taxon>metagenomes</taxon>
        <taxon>ecological metagenomes</taxon>
    </lineage>
</organism>
<reference evidence="1" key="1">
    <citation type="journal article" date="2015" name="Nature">
        <title>Complex archaea that bridge the gap between prokaryotes and eukaryotes.</title>
        <authorList>
            <person name="Spang A."/>
            <person name="Saw J.H."/>
            <person name="Jorgensen S.L."/>
            <person name="Zaremba-Niedzwiedzka K."/>
            <person name="Martijn J."/>
            <person name="Lind A.E."/>
            <person name="van Eijk R."/>
            <person name="Schleper C."/>
            <person name="Guy L."/>
            <person name="Ettema T.J."/>
        </authorList>
    </citation>
    <scope>NUCLEOTIDE SEQUENCE</scope>
</reference>
<proteinExistence type="predicted"/>
<name>A0A0F9EWT9_9ZZZZ</name>
<dbReference type="EMBL" id="LAZR01035154">
    <property type="protein sequence ID" value="KKL28283.1"/>
    <property type="molecule type" value="Genomic_DNA"/>
</dbReference>
<protein>
    <submittedName>
        <fullName evidence="1">Uncharacterized protein</fullName>
    </submittedName>
</protein>